<feature type="compositionally biased region" description="Gly residues" evidence="1">
    <location>
        <begin position="2415"/>
        <end position="2433"/>
    </location>
</feature>
<name>A0A835XT79_9CHLO</name>
<evidence type="ECO:0000313" key="3">
    <source>
        <dbReference type="EMBL" id="KAG2489314.1"/>
    </source>
</evidence>
<dbReference type="GO" id="GO:0036064">
    <property type="term" value="C:ciliary basal body"/>
    <property type="evidence" value="ECO:0007669"/>
    <property type="project" value="InterPro"/>
</dbReference>
<feature type="region of interest" description="Disordered" evidence="1">
    <location>
        <begin position="2016"/>
        <end position="2082"/>
    </location>
</feature>
<gene>
    <name evidence="3" type="ORF">HYH03_012146</name>
</gene>
<evidence type="ECO:0000259" key="2">
    <source>
        <dbReference type="Pfam" id="PF14726"/>
    </source>
</evidence>
<feature type="compositionally biased region" description="Low complexity" evidence="1">
    <location>
        <begin position="2163"/>
        <end position="2181"/>
    </location>
</feature>
<feature type="region of interest" description="Disordered" evidence="1">
    <location>
        <begin position="1093"/>
        <end position="1113"/>
    </location>
</feature>
<feature type="domain" description="Rotatin N-terminal" evidence="2">
    <location>
        <begin position="23"/>
        <end position="119"/>
    </location>
</feature>
<feature type="compositionally biased region" description="Low complexity" evidence="1">
    <location>
        <begin position="2016"/>
        <end position="2068"/>
    </location>
</feature>
<organism evidence="3 4">
    <name type="scientific">Edaphochlamys debaryana</name>
    <dbReference type="NCBI Taxonomy" id="47281"/>
    <lineage>
        <taxon>Eukaryota</taxon>
        <taxon>Viridiplantae</taxon>
        <taxon>Chlorophyta</taxon>
        <taxon>core chlorophytes</taxon>
        <taxon>Chlorophyceae</taxon>
        <taxon>CS clade</taxon>
        <taxon>Chlamydomonadales</taxon>
        <taxon>Chlamydomonadales incertae sedis</taxon>
        <taxon>Edaphochlamys</taxon>
    </lineage>
</organism>
<accession>A0A835XT79</accession>
<dbReference type="InterPro" id="IPR011989">
    <property type="entry name" value="ARM-like"/>
</dbReference>
<dbReference type="Pfam" id="PF14726">
    <property type="entry name" value="RTTN_N"/>
    <property type="match status" value="1"/>
</dbReference>
<evidence type="ECO:0000256" key="1">
    <source>
        <dbReference type="SAM" id="MobiDB-lite"/>
    </source>
</evidence>
<dbReference type="SUPFAM" id="SSF48371">
    <property type="entry name" value="ARM repeat"/>
    <property type="match status" value="3"/>
</dbReference>
<proteinExistence type="predicted"/>
<dbReference type="EMBL" id="JAEHOE010000074">
    <property type="protein sequence ID" value="KAG2489314.1"/>
    <property type="molecule type" value="Genomic_DNA"/>
</dbReference>
<dbReference type="GO" id="GO:0044782">
    <property type="term" value="P:cilium organization"/>
    <property type="evidence" value="ECO:0007669"/>
    <property type="project" value="InterPro"/>
</dbReference>
<feature type="region of interest" description="Disordered" evidence="1">
    <location>
        <begin position="2662"/>
        <end position="2707"/>
    </location>
</feature>
<reference evidence="3" key="1">
    <citation type="journal article" date="2020" name="bioRxiv">
        <title>Comparative genomics of Chlamydomonas.</title>
        <authorList>
            <person name="Craig R.J."/>
            <person name="Hasan A.R."/>
            <person name="Ness R.W."/>
            <person name="Keightley P.D."/>
        </authorList>
    </citation>
    <scope>NUCLEOTIDE SEQUENCE</scope>
    <source>
        <strain evidence="3">CCAP 11/70</strain>
    </source>
</reference>
<keyword evidence="4" id="KW-1185">Reference proteome</keyword>
<sequence>MAAQERLASLLAATEKLVHPLSEVRRRAVQSLDFKLKHQLLTTEELAKERPALRNLLGCLQFDDNGIAADSAVLMLLARAASAPFAARQLLHLGAEPLLVRLQQTRPPELQSLISAALSAILAAPQLGASAPSTPALPQGQTFGAPPLAGSGTYQHGLPHSTYQNTSSHQGSSALLAPNTVSAPAFTFSPVLSSKHASAARRQGYDEDTTAANAGARHSREPFPASGRPPTSGLGTAWASSCRPEEPPLQRRLAAATSEPAPLGAPGGTGGRSRHWLLAPVALGESDDQDLFELSLRLQYLDDPRVVLPALAQLQGGALTDLPVEAVIGRHNILDHLLLLLTSARSPPEHVALAGQCLLGMLVAAKRALLYGTDARYGSREGGQRESADGLRSGSPERTAEGEVAAAGLLPQPLPSACGVAWAAPMEGDAGGSWAGNSAIDVTHVAYNIALQVFTALKDPQRLFAVAPLLEELTPLLLLGRDGAVAVDGPQDLAKWSQLFKALAQALVANLAIARAESPPIVQGFTRDAGMGPLPPVLSPSASALLTLAARLLSSLPPDLWRNDVVPPALTDTLSAVARDEVLSALLPELRPAVLPVLSVLRPDVPVMLEIAASAEAALAAGEALARGVEALAAGQLAAEAWLQQLQAALPALHLPSQEPLLGAVVQGLALACRSGGDVGPSALEDASGGGAEEEGGGASWAAQAEGLFLALLSHPTASIALACHSLLEQLAQEARAQPGHHLAQLLTRKAVLQQLVVLGLADERTRRQVARILLHLMVDARCQARLRPWAFWVRLYEADPQVGALAAALAAGEQAAAAAAATSLQPQQPGLQGVVEGLPGAWTWHHLRGVVLELYSVEAERRREAAQRLASALRVEAADVASGEPHTADPFRVCLDGGARDDLVVPCASARMARGFRTADVANLLAILTNAQLALELRRSAAEQLLALAADERLREALEEEASLRAVLCIAALRDPATGAPAVSASQAGALAAEGLTPPAPDLLSTLDVQLPVASINLLYVLVGRSPRARAWLAHERSGLPMLASGVLPLTFHSMVTVRRAVARLLAALCFGCEADRWSGWHALERSTLPAVTERHEGASGPGPGQGSTASAGDVVVLPQPFQRRYRLPCRATWLALPAVTRAAREGSILDGKPMLQGLVAEQRELVVLLVHERAALRGAGGDPARLLELMNERPDCLGGLPIAALHTLAVSIRALPQGGAVVRSLAAVGLAASHAECSCAVRELQAACSSRQGVAALATADWQVHLERLLSTAPLSPEDRALWLELLEPVRRLLASGALDKHELLQLARFLRRSALQQLSAPDAAADPPAVPVALAGSTSVPDHSPQTAHLLTTQAVLDTLLTLIRCARVRLTPHQGLRVLAALAPGQLLHTLASGYLGCAAANYGCRAAAVRLLLEVLALLGTAKAAHSLQEVEALEAGLQDALVACLRALLASASANFAGSGPQPPGGAGASGGGHVSAVVAERARERQAGGFRGKGAVRAAMQCLLHLTVLLPAPEWTACWQQLSGSYWLSRLLRGRDNTLRALAAELLARLMQPGAEGTQAMVAQGWPDAAKLMAKAATDRTACYALRTAALRVLCCCMALDTAPGAPGSQPLAAAAEGPAATDPTATGLPRRQLFSSLAALPPAALLLQHRQLWSALPGSLREPSAPPAFTAAALALLLEGLLRDSLGTSRLLLQPGVLDRLVQLLESDPGAGAVGAVGDSGREAPGPQAGAAGAAQAEREAAVCLLSRGPAATWEAAAACAAAGPADLPWAACPAVDLRATARDVLRNPDAPTPDPGQSHNRLAATRCSLLAAQLLTHLLQDPDLTQGQGASPYDDEPLPPLPAHSAAAVAKAALGAVSRFGSGVAAVDAGRGQRLGPAEVECGVRLEAASQTVAAANAALQLLAEAEADQTLLDVDTGLCRDPTRGPLLGTCAELLLAACSPRHLRSALVCLLATLLARKETASALLRGQGADAEHLLPTTAKPVGAGLCAALVSLLSDDALDPSSPASAAFDPSAAPAYTPSHRASRARTSTSSLPTPSTAWAQPTPATQGPPGTARAQPYTASVPAPDAAAPQGLGSAELVIIVALRNLLAYSDGAKAAALHSSFHRVVFNSCAKAAAALAPQASGSHGPAGHGAGGSHTPKKGSATGAGHGAARSVAHSHHAAGGSALHTPAVAGAPRSALASLRRSQALTALSKRSQQQQQPLLRPAAVSPAAGVPESRQASPPRAAVERKAAARRATEQKTVAALSLLKHLAYGSPSARHHLCRDGVMGVLRTLWPAAAANTSGPLLHELLGCLTNLLPACPDARTRVASEGAVAGGGPDAAAGAAAANAACGSPGTLLGSLLAVLFESPRVEAPTWALALGVLQQLSAPEDGAVLLLKSPFPAAASKALLAMANGHPSGAGAGGGAAGGGGAGGGGGRQARDLQRQAALLSVLANLAAWPDGQRAMLRSGAAPGLLDLVVRLVSPAAGDVSGAGPGGGMFAGGGGAGGAAGPAAAQVRVAALGLLRNLCFAAEAKAHLLANPAVLPALVAAAEEAADGPEAAAFAASGLWSLAYLGEKVKAALRRVPSAPQRLVAALSAARFQETRTAAQLEAAQRAAAAAATASSSASDLRPGAYGAADVEGLKERVKWLRLAGEQLAGLVEALQTTAPQGGGPSEGPEAAVRGGAGQAADSRPDWSPQRDQSAVRGLLLA</sequence>
<feature type="region of interest" description="Disordered" evidence="1">
    <location>
        <begin position="1722"/>
        <end position="1741"/>
    </location>
</feature>
<protein>
    <recommendedName>
        <fullName evidence="2">Rotatin N-terminal domain-containing protein</fullName>
    </recommendedName>
</protein>
<dbReference type="PANTHER" id="PTHR31691:SF1">
    <property type="entry name" value="ROTATIN"/>
    <property type="match status" value="1"/>
</dbReference>
<comment type="caution">
    <text evidence="3">The sequence shown here is derived from an EMBL/GenBank/DDBJ whole genome shotgun (WGS) entry which is preliminary data.</text>
</comment>
<feature type="region of interest" description="Disordered" evidence="1">
    <location>
        <begin position="129"/>
        <end position="174"/>
    </location>
</feature>
<dbReference type="Proteomes" id="UP000612055">
    <property type="component" value="Unassembled WGS sequence"/>
</dbReference>
<dbReference type="InterPro" id="IPR029249">
    <property type="entry name" value="Rotatin_N"/>
</dbReference>
<dbReference type="InterPro" id="IPR016024">
    <property type="entry name" value="ARM-type_fold"/>
</dbReference>
<feature type="region of interest" description="Disordered" evidence="1">
    <location>
        <begin position="378"/>
        <end position="398"/>
    </location>
</feature>
<dbReference type="InterPro" id="IPR030791">
    <property type="entry name" value="Rotatin"/>
</dbReference>
<dbReference type="Gene3D" id="1.25.10.10">
    <property type="entry name" value="Leucine-rich Repeat Variant"/>
    <property type="match status" value="1"/>
</dbReference>
<feature type="region of interest" description="Disordered" evidence="1">
    <location>
        <begin position="2415"/>
        <end position="2434"/>
    </location>
</feature>
<feature type="region of interest" description="Disordered" evidence="1">
    <location>
        <begin position="2134"/>
        <end position="2182"/>
    </location>
</feature>
<evidence type="ECO:0000313" key="4">
    <source>
        <dbReference type="Proteomes" id="UP000612055"/>
    </source>
</evidence>
<feature type="region of interest" description="Disordered" evidence="1">
    <location>
        <begin position="199"/>
        <end position="271"/>
    </location>
</feature>
<dbReference type="OrthoDB" id="553252at2759"/>
<dbReference type="PANTHER" id="PTHR31691">
    <property type="entry name" value="ROTATIN"/>
    <property type="match status" value="1"/>
</dbReference>
<feature type="compositionally biased region" description="Basic and acidic residues" evidence="1">
    <location>
        <begin position="378"/>
        <end position="389"/>
    </location>
</feature>
<feature type="compositionally biased region" description="Polar residues" evidence="1">
    <location>
        <begin position="161"/>
        <end position="173"/>
    </location>
</feature>
<feature type="region of interest" description="Disordered" evidence="1">
    <location>
        <begin position="2203"/>
        <end position="2248"/>
    </location>
</feature>